<feature type="transmembrane region" description="Helical" evidence="1">
    <location>
        <begin position="258"/>
        <end position="278"/>
    </location>
</feature>
<feature type="transmembrane region" description="Helical" evidence="1">
    <location>
        <begin position="104"/>
        <end position="126"/>
    </location>
</feature>
<dbReference type="InterPro" id="IPR012429">
    <property type="entry name" value="HGSNAT_cat"/>
</dbReference>
<dbReference type="Pfam" id="PF07786">
    <property type="entry name" value="HGSNAT_cat"/>
    <property type="match status" value="1"/>
</dbReference>
<evidence type="ECO:0000256" key="1">
    <source>
        <dbReference type="SAM" id="Phobius"/>
    </source>
</evidence>
<sequence>MATTTVTLERKQETILAPSRFWEVDAMRGVAIITMIVYHTLWDLWYWRVLPDIVLWDGFWKYWQRFTAGTFLILVGVSMTLAYRRERSRRGPDAPLFPKFLRRGLKIFGFGMLISLVVGLSGVGYVDFGILHLIGASTILAYPFLRFTWFNLGLWVVFSAIGRWFLTFHFDGRWVPVILGSYATIFFIDGRWLAPLGITPTFYPAVDYFPLIPWFGVILLGVWFGNWFYANNRRLLPLPEWGDFPPIRGLRFLGRHSLLIYLIHQPVILLILFLLGIVRL</sequence>
<keyword evidence="1" id="KW-0812">Transmembrane</keyword>
<feature type="transmembrane region" description="Helical" evidence="1">
    <location>
        <begin position="62"/>
        <end position="83"/>
    </location>
</feature>
<proteinExistence type="predicted"/>
<evidence type="ECO:0000313" key="3">
    <source>
        <dbReference type="EMBL" id="HDX33013.1"/>
    </source>
</evidence>
<name>A0A7C1FN09_9CHLR</name>
<keyword evidence="1" id="KW-0472">Membrane</keyword>
<dbReference type="EMBL" id="DSMG01000166">
    <property type="protein sequence ID" value="HDX33013.1"/>
    <property type="molecule type" value="Genomic_DNA"/>
</dbReference>
<feature type="domain" description="Heparan-alpha-glucosaminide N-acetyltransferase catalytic" evidence="2">
    <location>
        <begin position="20"/>
        <end position="266"/>
    </location>
</feature>
<feature type="transmembrane region" description="Helical" evidence="1">
    <location>
        <begin position="21"/>
        <end position="42"/>
    </location>
</feature>
<evidence type="ECO:0000259" key="2">
    <source>
        <dbReference type="Pfam" id="PF07786"/>
    </source>
</evidence>
<gene>
    <name evidence="3" type="ORF">ENQ20_16235</name>
</gene>
<feature type="transmembrane region" description="Helical" evidence="1">
    <location>
        <begin position="212"/>
        <end position="230"/>
    </location>
</feature>
<protein>
    <submittedName>
        <fullName evidence="3">DUF1624 domain-containing protein</fullName>
    </submittedName>
</protein>
<accession>A0A7C1FN09</accession>
<dbReference type="AlphaFoldDB" id="A0A7C1FN09"/>
<organism evidence="3">
    <name type="scientific">Caldilinea aerophila</name>
    <dbReference type="NCBI Taxonomy" id="133453"/>
    <lineage>
        <taxon>Bacteria</taxon>
        <taxon>Bacillati</taxon>
        <taxon>Chloroflexota</taxon>
        <taxon>Caldilineae</taxon>
        <taxon>Caldilineales</taxon>
        <taxon>Caldilineaceae</taxon>
        <taxon>Caldilinea</taxon>
    </lineage>
</organism>
<comment type="caution">
    <text evidence="3">The sequence shown here is derived from an EMBL/GenBank/DDBJ whole genome shotgun (WGS) entry which is preliminary data.</text>
</comment>
<keyword evidence="1" id="KW-1133">Transmembrane helix</keyword>
<feature type="transmembrane region" description="Helical" evidence="1">
    <location>
        <begin position="146"/>
        <end position="166"/>
    </location>
</feature>
<reference evidence="3" key="1">
    <citation type="journal article" date="2020" name="mSystems">
        <title>Genome- and Community-Level Interaction Insights into Carbon Utilization and Element Cycling Functions of Hydrothermarchaeota in Hydrothermal Sediment.</title>
        <authorList>
            <person name="Zhou Z."/>
            <person name="Liu Y."/>
            <person name="Xu W."/>
            <person name="Pan J."/>
            <person name="Luo Z.H."/>
            <person name="Li M."/>
        </authorList>
    </citation>
    <scope>NUCLEOTIDE SEQUENCE [LARGE SCALE GENOMIC DNA]</scope>
    <source>
        <strain evidence="3">SpSt-289</strain>
    </source>
</reference>
<feature type="transmembrane region" description="Helical" evidence="1">
    <location>
        <begin position="173"/>
        <end position="192"/>
    </location>
</feature>